<dbReference type="PANTHER" id="PTHR38013:SF1">
    <property type="entry name" value="GLYCOPROTEIN_POLYSACCHARIDE METABOLISM"/>
    <property type="match status" value="1"/>
</dbReference>
<comment type="caution">
    <text evidence="1">The sequence shown here is derived from an EMBL/GenBank/DDBJ whole genome shotgun (WGS) entry which is preliminary data.</text>
</comment>
<name>A0A7W2JJI6_9PSED</name>
<keyword evidence="1" id="KW-0449">Lipoprotein</keyword>
<reference evidence="1 2" key="1">
    <citation type="submission" date="2020-07" db="EMBL/GenBank/DDBJ databases">
        <title>Diversity of carbapenemase encoding genes among Pseudomonas putida group clinical isolates in a tertiary Brazilian hospital.</title>
        <authorList>
            <person name="Alberto-Lei F."/>
            <person name="Nodari C.S."/>
            <person name="Streling A.P."/>
            <person name="Paulino J.T."/>
            <person name="Bessa-Neto F.O."/>
            <person name="Cayo R."/>
            <person name="Gales A.C."/>
        </authorList>
    </citation>
    <scope>NUCLEOTIDE SEQUENCE [LARGE SCALE GENOMIC DNA]</scope>
    <source>
        <strain evidence="1 2">14535</strain>
    </source>
</reference>
<gene>
    <name evidence="1" type="ORF">H4C44_12970</name>
</gene>
<dbReference type="InterPro" id="IPR053196">
    <property type="entry name" value="Lipoprotein_YbaY-like"/>
</dbReference>
<organism evidence="1 2">
    <name type="scientific">Pseudomonas juntendi</name>
    <dbReference type="NCBI Taxonomy" id="2666183"/>
    <lineage>
        <taxon>Bacteria</taxon>
        <taxon>Pseudomonadati</taxon>
        <taxon>Pseudomonadota</taxon>
        <taxon>Gammaproteobacteria</taxon>
        <taxon>Pseudomonadales</taxon>
        <taxon>Pseudomonadaceae</taxon>
        <taxon>Pseudomonas</taxon>
    </lineage>
</organism>
<sequence length="119" mass="12814">MNQIKSIDVEIVSSSDNYLPASAQVLLSLLDVSRADAPAVSHAELRLQCAGVLPIKLQLACDLSQLDPRGSYVLAVRIEQNGLLQFINTTHHAVNPHTLSGTERVVVDNVATPPVVLHD</sequence>
<dbReference type="RefSeq" id="WP_182365411.1">
    <property type="nucleotide sequence ID" value="NZ_JACGCU010000019.1"/>
</dbReference>
<proteinExistence type="predicted"/>
<dbReference type="PANTHER" id="PTHR38013">
    <property type="entry name" value="GLYCOPROTEIN/POLYSACCHARIDE METABOLISM"/>
    <property type="match status" value="1"/>
</dbReference>
<protein>
    <submittedName>
        <fullName evidence="1">YbaY family lipoprotein</fullName>
    </submittedName>
</protein>
<evidence type="ECO:0000313" key="1">
    <source>
        <dbReference type="EMBL" id="MBA6060089.1"/>
    </source>
</evidence>
<evidence type="ECO:0000313" key="2">
    <source>
        <dbReference type="Proteomes" id="UP000556620"/>
    </source>
</evidence>
<dbReference type="EMBL" id="JACGCU010000019">
    <property type="protein sequence ID" value="MBA6060089.1"/>
    <property type="molecule type" value="Genomic_DNA"/>
</dbReference>
<dbReference type="Pfam" id="PF09619">
    <property type="entry name" value="YscW"/>
    <property type="match status" value="1"/>
</dbReference>
<accession>A0A7W2JJI6</accession>
<dbReference type="Proteomes" id="UP000556620">
    <property type="component" value="Unassembled WGS sequence"/>
</dbReference>
<dbReference type="AlphaFoldDB" id="A0A7W2JJI6"/>
<dbReference type="InterPro" id="IPR039366">
    <property type="entry name" value="Pilotin"/>
</dbReference>